<dbReference type="NCBIfam" id="TIGR00996">
    <property type="entry name" value="Mtu_fam_mce"/>
    <property type="match status" value="1"/>
</dbReference>
<dbReference type="InterPro" id="IPR052336">
    <property type="entry name" value="MlaD_Phospholipid_Transporter"/>
</dbReference>
<gene>
    <name evidence="4" type="ORF">E9934_03380</name>
</gene>
<name>A0A4S8NQP5_9ACTN</name>
<proteinExistence type="predicted"/>
<dbReference type="EMBL" id="STGW01000001">
    <property type="protein sequence ID" value="THV18661.1"/>
    <property type="molecule type" value="Genomic_DNA"/>
</dbReference>
<evidence type="ECO:0000313" key="4">
    <source>
        <dbReference type="EMBL" id="THV18661.1"/>
    </source>
</evidence>
<feature type="signal peptide" evidence="1">
    <location>
        <begin position="1"/>
        <end position="19"/>
    </location>
</feature>
<feature type="domain" description="Mce/MlaD" evidence="2">
    <location>
        <begin position="42"/>
        <end position="115"/>
    </location>
</feature>
<sequence length="360" mass="37420">MTMRRSTTSWLVAATLATAALTGCGTTMRDLPIPGTGVPGDTIEVTAEFDDALNLAVGAPVKVNGVDMGKVKEIQAADFRAEATLTLEAEAGLREGARARLRYTTPLGELFVDVTNPEEGADLGDGAVLELSDTDTAPSVEDTLAQASLLINGGGLEQLQTVTEELNTALSGNESDYRALLDKASTFLTQANQTTQSIDLVLTSLNSLSGTLADREDTINRAVRQITPAARVLRENTPDFTTLLAEIEKFTGAANDTVSATRTQLLNLLKEVEPVLAEFAKNSGTFDSSLQALIEAAGAADEAVQTDYLNISLNLRLSGLQADGLVEGTLAGLLGLAGIDLSDLGIDLGGLLGGLLGGGN</sequence>
<dbReference type="Pfam" id="PF02470">
    <property type="entry name" value="MlaD"/>
    <property type="match status" value="1"/>
</dbReference>
<keyword evidence="5" id="KW-1185">Reference proteome</keyword>
<accession>A0A4S8NQP5</accession>
<reference evidence="4 5" key="1">
    <citation type="journal article" date="2009" name="Int. J. Syst. Evol. Microbiol.">
        <title>Nocardioides caeni sp. nov., isolated from wastewater.</title>
        <authorList>
            <person name="Yoon J.H."/>
            <person name="Kang S.J."/>
            <person name="Park S."/>
            <person name="Kim W."/>
            <person name="Oh T.K."/>
        </authorList>
    </citation>
    <scope>NUCLEOTIDE SEQUENCE [LARGE SCALE GENOMIC DNA]</scope>
    <source>
        <strain evidence="4 5">DSM 23134</strain>
    </source>
</reference>
<dbReference type="InterPro" id="IPR024516">
    <property type="entry name" value="Mce_C"/>
</dbReference>
<evidence type="ECO:0000259" key="2">
    <source>
        <dbReference type="Pfam" id="PF02470"/>
    </source>
</evidence>
<protein>
    <submittedName>
        <fullName evidence="4">MCE family protein</fullName>
    </submittedName>
</protein>
<evidence type="ECO:0000313" key="5">
    <source>
        <dbReference type="Proteomes" id="UP000307087"/>
    </source>
</evidence>
<organism evidence="4 5">
    <name type="scientific">Nocardioides caeni</name>
    <dbReference type="NCBI Taxonomy" id="574700"/>
    <lineage>
        <taxon>Bacteria</taxon>
        <taxon>Bacillati</taxon>
        <taxon>Actinomycetota</taxon>
        <taxon>Actinomycetes</taxon>
        <taxon>Propionibacteriales</taxon>
        <taxon>Nocardioidaceae</taxon>
        <taxon>Nocardioides</taxon>
    </lineage>
</organism>
<comment type="caution">
    <text evidence="4">The sequence shown here is derived from an EMBL/GenBank/DDBJ whole genome shotgun (WGS) entry which is preliminary data.</text>
</comment>
<dbReference type="PANTHER" id="PTHR33371">
    <property type="entry name" value="INTERMEMBRANE PHOSPHOLIPID TRANSPORT SYSTEM BINDING PROTEIN MLAD-RELATED"/>
    <property type="match status" value="1"/>
</dbReference>
<dbReference type="AlphaFoldDB" id="A0A4S8NQP5"/>
<dbReference type="InterPro" id="IPR010916">
    <property type="entry name" value="TonB_box_CS"/>
</dbReference>
<dbReference type="InterPro" id="IPR003399">
    <property type="entry name" value="Mce/MlaD"/>
</dbReference>
<feature type="chain" id="PRO_5020792915" evidence="1">
    <location>
        <begin position="20"/>
        <end position="360"/>
    </location>
</feature>
<evidence type="ECO:0000256" key="1">
    <source>
        <dbReference type="SAM" id="SignalP"/>
    </source>
</evidence>
<evidence type="ECO:0000259" key="3">
    <source>
        <dbReference type="Pfam" id="PF11887"/>
    </source>
</evidence>
<dbReference type="PROSITE" id="PS51257">
    <property type="entry name" value="PROKAR_LIPOPROTEIN"/>
    <property type="match status" value="1"/>
</dbReference>
<dbReference type="InterPro" id="IPR005693">
    <property type="entry name" value="Mce"/>
</dbReference>
<dbReference type="PROSITE" id="PS00430">
    <property type="entry name" value="TONB_DEPENDENT_REC_1"/>
    <property type="match status" value="1"/>
</dbReference>
<feature type="domain" description="Mammalian cell entry C-terminal" evidence="3">
    <location>
        <begin position="121"/>
        <end position="303"/>
    </location>
</feature>
<dbReference type="GO" id="GO:0005576">
    <property type="term" value="C:extracellular region"/>
    <property type="evidence" value="ECO:0007669"/>
    <property type="project" value="TreeGrafter"/>
</dbReference>
<dbReference type="Proteomes" id="UP000307087">
    <property type="component" value="Unassembled WGS sequence"/>
</dbReference>
<dbReference type="Pfam" id="PF11887">
    <property type="entry name" value="Mce4_CUP1"/>
    <property type="match status" value="1"/>
</dbReference>
<dbReference type="PANTHER" id="PTHR33371:SF15">
    <property type="entry name" value="LIPOPROTEIN LPRN"/>
    <property type="match status" value="1"/>
</dbReference>
<keyword evidence="1" id="KW-0732">Signal</keyword>